<keyword evidence="7 11" id="KW-1133">Transmembrane helix</keyword>
<keyword evidence="6 11" id="KW-0735">Signal-anchor</keyword>
<keyword evidence="10" id="KW-0325">Glycoprotein</keyword>
<keyword evidence="3 11" id="KW-0328">Glycosyltransferase</keyword>
<comment type="caution">
    <text evidence="12">The sequence shown here is derived from an EMBL/GenBank/DDBJ whole genome shotgun (WGS) entry which is preliminary data.</text>
</comment>
<feature type="transmembrane region" description="Helical" evidence="11">
    <location>
        <begin position="7"/>
        <end position="25"/>
    </location>
</feature>
<evidence type="ECO:0000256" key="3">
    <source>
        <dbReference type="ARBA" id="ARBA00022676"/>
    </source>
</evidence>
<gene>
    <name evidence="12" type="ORF">MGAL_10B082283</name>
</gene>
<dbReference type="AlphaFoldDB" id="A0A8B6EE72"/>
<keyword evidence="5 11" id="KW-0812">Transmembrane</keyword>
<sequence length="386" mass="45301">MKLIKTILIIYVLTILSWVVVNYYSQKIVYGCSTCNRTVTRTLAEKHYDIPMEKGMVTQYSKQIKENSNRRTTTETISTNITNIIKNKDVLNHFETFYENVSDSKLNDSLIHQHRYKVLLNNEMKCFGKDIFLLVFVHISTSNFEGRHLIRSTFGSISNFDHKNIEYVFVLGQTSDIKCQRYIELESKRHKDIIQGSFIDSYRNLTYKLVFSLFWVNNFCSNATFVIKMDEDIIINVPLLVSYLSKKVHNNSSSDILECHVITQNKPQRRRKDKWYITLEEYPFSKFLPYCAGHSSIMSIDIVRKMYHATSKVPFLWLEDVYGSGFLSLLSNIRMFEPKCYINPVKRSLEKGTCNLFYINNLKNMNKYVIMWDAITSRNISKSCKC</sequence>
<comment type="similarity">
    <text evidence="2 11">Belongs to the glycosyltransferase 31 family.</text>
</comment>
<organism evidence="12 13">
    <name type="scientific">Mytilus galloprovincialis</name>
    <name type="common">Mediterranean mussel</name>
    <dbReference type="NCBI Taxonomy" id="29158"/>
    <lineage>
        <taxon>Eukaryota</taxon>
        <taxon>Metazoa</taxon>
        <taxon>Spiralia</taxon>
        <taxon>Lophotrochozoa</taxon>
        <taxon>Mollusca</taxon>
        <taxon>Bivalvia</taxon>
        <taxon>Autobranchia</taxon>
        <taxon>Pteriomorphia</taxon>
        <taxon>Mytilida</taxon>
        <taxon>Mytiloidea</taxon>
        <taxon>Mytilidae</taxon>
        <taxon>Mytilinae</taxon>
        <taxon>Mytilus</taxon>
    </lineage>
</organism>
<dbReference type="InterPro" id="IPR002659">
    <property type="entry name" value="Glyco_trans_31"/>
</dbReference>
<dbReference type="PANTHER" id="PTHR11214">
    <property type="entry name" value="BETA-1,3-N-ACETYLGLUCOSAMINYLTRANSFERASE"/>
    <property type="match status" value="1"/>
</dbReference>
<evidence type="ECO:0000256" key="4">
    <source>
        <dbReference type="ARBA" id="ARBA00022679"/>
    </source>
</evidence>
<reference evidence="12" key="1">
    <citation type="submission" date="2018-11" db="EMBL/GenBank/DDBJ databases">
        <authorList>
            <person name="Alioto T."/>
            <person name="Alioto T."/>
        </authorList>
    </citation>
    <scope>NUCLEOTIDE SEQUENCE</scope>
</reference>
<dbReference type="GO" id="GO:0006493">
    <property type="term" value="P:protein O-linked glycosylation"/>
    <property type="evidence" value="ECO:0007669"/>
    <property type="project" value="TreeGrafter"/>
</dbReference>
<accession>A0A8B6EE72</accession>
<dbReference type="OrthoDB" id="115198at2759"/>
<evidence type="ECO:0000256" key="10">
    <source>
        <dbReference type="ARBA" id="ARBA00023180"/>
    </source>
</evidence>
<evidence type="ECO:0000313" key="13">
    <source>
        <dbReference type="Proteomes" id="UP000596742"/>
    </source>
</evidence>
<keyword evidence="8 11" id="KW-0333">Golgi apparatus</keyword>
<evidence type="ECO:0000256" key="9">
    <source>
        <dbReference type="ARBA" id="ARBA00023136"/>
    </source>
</evidence>
<dbReference type="Proteomes" id="UP000596742">
    <property type="component" value="Unassembled WGS sequence"/>
</dbReference>
<evidence type="ECO:0000256" key="5">
    <source>
        <dbReference type="ARBA" id="ARBA00022692"/>
    </source>
</evidence>
<keyword evidence="4 12" id="KW-0808">Transferase</keyword>
<keyword evidence="13" id="KW-1185">Reference proteome</keyword>
<evidence type="ECO:0000256" key="6">
    <source>
        <dbReference type="ARBA" id="ARBA00022968"/>
    </source>
</evidence>
<dbReference type="GO" id="GO:0016758">
    <property type="term" value="F:hexosyltransferase activity"/>
    <property type="evidence" value="ECO:0007669"/>
    <property type="project" value="InterPro"/>
</dbReference>
<dbReference type="FunFam" id="3.90.550.50:FF:000001">
    <property type="entry name" value="Hexosyltransferase"/>
    <property type="match status" value="1"/>
</dbReference>
<evidence type="ECO:0000256" key="11">
    <source>
        <dbReference type="RuleBase" id="RU363063"/>
    </source>
</evidence>
<dbReference type="Gene3D" id="3.90.550.50">
    <property type="match status" value="1"/>
</dbReference>
<dbReference type="EMBL" id="UYJE01005015">
    <property type="protein sequence ID" value="VDI33212.1"/>
    <property type="molecule type" value="Genomic_DNA"/>
</dbReference>
<keyword evidence="9 11" id="KW-0472">Membrane</keyword>
<evidence type="ECO:0000256" key="8">
    <source>
        <dbReference type="ARBA" id="ARBA00023034"/>
    </source>
</evidence>
<evidence type="ECO:0000313" key="12">
    <source>
        <dbReference type="EMBL" id="VDI33212.1"/>
    </source>
</evidence>
<evidence type="ECO:0000256" key="2">
    <source>
        <dbReference type="ARBA" id="ARBA00008661"/>
    </source>
</evidence>
<evidence type="ECO:0000256" key="1">
    <source>
        <dbReference type="ARBA" id="ARBA00004323"/>
    </source>
</evidence>
<name>A0A8B6EE72_MYTGA</name>
<comment type="subcellular location">
    <subcellularLocation>
        <location evidence="1 11">Golgi apparatus membrane</location>
        <topology evidence="1 11">Single-pass type II membrane protein</topology>
    </subcellularLocation>
</comment>
<dbReference type="Pfam" id="PF01762">
    <property type="entry name" value="Galactosyl_T"/>
    <property type="match status" value="1"/>
</dbReference>
<dbReference type="EC" id="2.4.1.-" evidence="11"/>
<dbReference type="PANTHER" id="PTHR11214:SF364">
    <property type="entry name" value="HEXOSYLTRANSFERASE"/>
    <property type="match status" value="1"/>
</dbReference>
<proteinExistence type="inferred from homology"/>
<dbReference type="GO" id="GO:0000139">
    <property type="term" value="C:Golgi membrane"/>
    <property type="evidence" value="ECO:0007669"/>
    <property type="project" value="UniProtKB-SubCell"/>
</dbReference>
<protein>
    <recommendedName>
        <fullName evidence="11">Hexosyltransferase</fullName>
        <ecNumber evidence="11">2.4.1.-</ecNumber>
    </recommendedName>
</protein>
<evidence type="ECO:0000256" key="7">
    <source>
        <dbReference type="ARBA" id="ARBA00022989"/>
    </source>
</evidence>